<accession>A0A0C9X969</accession>
<feature type="compositionally biased region" description="Polar residues" evidence="8">
    <location>
        <begin position="721"/>
        <end position="731"/>
    </location>
</feature>
<feature type="compositionally biased region" description="Polar residues" evidence="8">
    <location>
        <begin position="1070"/>
        <end position="1097"/>
    </location>
</feature>
<keyword evidence="6" id="KW-0378">Hydrolase</keyword>
<feature type="compositionally biased region" description="Low complexity" evidence="8">
    <location>
        <begin position="273"/>
        <end position="282"/>
    </location>
</feature>
<dbReference type="EC" id="3.4.19.12" evidence="3"/>
<evidence type="ECO:0000256" key="6">
    <source>
        <dbReference type="ARBA" id="ARBA00022801"/>
    </source>
</evidence>
<feature type="region of interest" description="Disordered" evidence="8">
    <location>
        <begin position="525"/>
        <end position="576"/>
    </location>
</feature>
<keyword evidence="5" id="KW-0833">Ubl conjugation pathway</keyword>
<evidence type="ECO:0000256" key="1">
    <source>
        <dbReference type="ARBA" id="ARBA00000707"/>
    </source>
</evidence>
<dbReference type="InterPro" id="IPR001394">
    <property type="entry name" value="Peptidase_C19_UCH"/>
</dbReference>
<dbReference type="InterPro" id="IPR050164">
    <property type="entry name" value="Peptidase_C19"/>
</dbReference>
<dbReference type="AlphaFoldDB" id="A0A0C9X969"/>
<evidence type="ECO:0000313" key="11">
    <source>
        <dbReference type="Proteomes" id="UP000054477"/>
    </source>
</evidence>
<feature type="compositionally biased region" description="Gly residues" evidence="8">
    <location>
        <begin position="548"/>
        <end position="574"/>
    </location>
</feature>
<organism evidence="10 11">
    <name type="scientific">Laccaria amethystina LaAM-08-1</name>
    <dbReference type="NCBI Taxonomy" id="1095629"/>
    <lineage>
        <taxon>Eukaryota</taxon>
        <taxon>Fungi</taxon>
        <taxon>Dikarya</taxon>
        <taxon>Basidiomycota</taxon>
        <taxon>Agaricomycotina</taxon>
        <taxon>Agaricomycetes</taxon>
        <taxon>Agaricomycetidae</taxon>
        <taxon>Agaricales</taxon>
        <taxon>Agaricineae</taxon>
        <taxon>Hydnangiaceae</taxon>
        <taxon>Laccaria</taxon>
    </lineage>
</organism>
<feature type="domain" description="USP" evidence="9">
    <location>
        <begin position="30"/>
        <end position="1136"/>
    </location>
</feature>
<dbReference type="GO" id="GO:0006508">
    <property type="term" value="P:proteolysis"/>
    <property type="evidence" value="ECO:0007669"/>
    <property type="project" value="UniProtKB-KW"/>
</dbReference>
<feature type="region of interest" description="Disordered" evidence="8">
    <location>
        <begin position="168"/>
        <end position="203"/>
    </location>
</feature>
<dbReference type="PANTHER" id="PTHR24006">
    <property type="entry name" value="UBIQUITIN CARBOXYL-TERMINAL HYDROLASE"/>
    <property type="match status" value="1"/>
</dbReference>
<keyword evidence="7" id="KW-0788">Thiol protease</keyword>
<feature type="compositionally biased region" description="Low complexity" evidence="8">
    <location>
        <begin position="432"/>
        <end position="445"/>
    </location>
</feature>
<dbReference type="PROSITE" id="PS50235">
    <property type="entry name" value="USP_3"/>
    <property type="match status" value="1"/>
</dbReference>
<feature type="region of interest" description="Disordered" evidence="8">
    <location>
        <begin position="794"/>
        <end position="826"/>
    </location>
</feature>
<dbReference type="SUPFAM" id="SSF54001">
    <property type="entry name" value="Cysteine proteinases"/>
    <property type="match status" value="1"/>
</dbReference>
<feature type="region of interest" description="Disordered" evidence="8">
    <location>
        <begin position="271"/>
        <end position="504"/>
    </location>
</feature>
<feature type="compositionally biased region" description="Basic residues" evidence="8">
    <location>
        <begin position="533"/>
        <end position="543"/>
    </location>
</feature>
<feature type="region of interest" description="Disordered" evidence="8">
    <location>
        <begin position="721"/>
        <end position="753"/>
    </location>
</feature>
<evidence type="ECO:0000256" key="4">
    <source>
        <dbReference type="ARBA" id="ARBA00022670"/>
    </source>
</evidence>
<comment type="catalytic activity">
    <reaction evidence="1">
        <text>Thiol-dependent hydrolysis of ester, thioester, amide, peptide and isopeptide bonds formed by the C-terminal Gly of ubiquitin (a 76-residue protein attached to proteins as an intracellular targeting signal).</text>
        <dbReference type="EC" id="3.4.19.12"/>
    </reaction>
</comment>
<comment type="similarity">
    <text evidence="2">Belongs to the peptidase C19 family.</text>
</comment>
<dbReference type="GO" id="GO:0005829">
    <property type="term" value="C:cytosol"/>
    <property type="evidence" value="ECO:0007669"/>
    <property type="project" value="TreeGrafter"/>
</dbReference>
<name>A0A0C9X969_9AGAR</name>
<protein>
    <recommendedName>
        <fullName evidence="3">ubiquitinyl hydrolase 1</fullName>
        <ecNumber evidence="3">3.4.19.12</ecNumber>
    </recommendedName>
</protein>
<evidence type="ECO:0000259" key="9">
    <source>
        <dbReference type="PROSITE" id="PS50235"/>
    </source>
</evidence>
<reference evidence="11" key="2">
    <citation type="submission" date="2015-01" db="EMBL/GenBank/DDBJ databases">
        <title>Evolutionary Origins and Diversification of the Mycorrhizal Mutualists.</title>
        <authorList>
            <consortium name="DOE Joint Genome Institute"/>
            <consortium name="Mycorrhizal Genomics Consortium"/>
            <person name="Kohler A."/>
            <person name="Kuo A."/>
            <person name="Nagy L.G."/>
            <person name="Floudas D."/>
            <person name="Copeland A."/>
            <person name="Barry K.W."/>
            <person name="Cichocki N."/>
            <person name="Veneault-Fourrey C."/>
            <person name="LaButti K."/>
            <person name="Lindquist E.A."/>
            <person name="Lipzen A."/>
            <person name="Lundell T."/>
            <person name="Morin E."/>
            <person name="Murat C."/>
            <person name="Riley R."/>
            <person name="Ohm R."/>
            <person name="Sun H."/>
            <person name="Tunlid A."/>
            <person name="Henrissat B."/>
            <person name="Grigoriev I.V."/>
            <person name="Hibbett D.S."/>
            <person name="Martin F."/>
        </authorList>
    </citation>
    <scope>NUCLEOTIDE SEQUENCE [LARGE SCALE GENOMIC DNA]</scope>
    <source>
        <strain evidence="11">LaAM-08-1</strain>
    </source>
</reference>
<dbReference type="GO" id="GO:0004843">
    <property type="term" value="F:cysteine-type deubiquitinase activity"/>
    <property type="evidence" value="ECO:0007669"/>
    <property type="project" value="UniProtKB-EC"/>
</dbReference>
<dbReference type="OrthoDB" id="420187at2759"/>
<dbReference type="InterPro" id="IPR028889">
    <property type="entry name" value="USP"/>
</dbReference>
<dbReference type="GO" id="GO:0005634">
    <property type="term" value="C:nucleus"/>
    <property type="evidence" value="ECO:0007669"/>
    <property type="project" value="TreeGrafter"/>
</dbReference>
<keyword evidence="4" id="KW-0645">Protease</keyword>
<feature type="compositionally biased region" description="Polar residues" evidence="8">
    <location>
        <begin position="909"/>
        <end position="921"/>
    </location>
</feature>
<sequence>MAKSKPPSAQELYRQRRQREEEEKYAYLPPGLINHGNTCFMNSVLQGLIATHLLTDLVHFTTIPPSVQRFSSTPLASRRSPQLTNGHHLSEEWDKPWVNSMPIGDMFLSLMYRSWEAQARRQREVLSPKSVLGTLGQKYDQYLDFAQQDAHEFLRIILDAMRMEEQDIIKKRQPPPPKKRRRTTLTPADPRVPLSPAPPPSPIINEEDKLISFVDMIFGGQLTSILVCQKCKHISQTYEDFNDISLSIKPEDYAHRKRDRLKNFAKRLTTFPSSSSASNSAAKPLSTVSSIQRPSSVPPTPSSREQREVLSVETHDDATRRRSLDLPTEEGEDADTPSPVTSKEEEGDSDNSHVLVNATGPEDKHVEFVDVQRGKKDKGEKKEEKKEKEKKGDDGWAKLGRRISLTVGLGKPRDRKSRSMERMGTLEDEVVTSTTKSTTSWPSTSALSSLAFKTEPSPPEIQVSPPTAKPSSSTTTPNTNPTTTAPRFPNVQRSKSPKPPKPTAAETEYLRKILADVGSGPPNPFNALFKPIPHPHLHHHPHHAGPSIGTGTGVGGGRSSSFGGGRSLSTGGPGSSAQGVWLGMSQFSGIEDCLRMFTAVEVLDGENMVGCRRCWKIANGVDVKGNGLRDGDGEEEESGDEGVGSGSGGQQVEKEVVQQQVAREETKVEVPEDPTTAKIVHQKRTLKHALPPLSPPSVHIPTSMSTPTVMFYNHLNPSGVDSQRSISSLPNTTDDVASSTDDAMTSTDDATDVASSAATSVEYLELKSEESIGPGGMPIPSIQTTAPLDGTITSITPPDALTRSSSASSAYSTGTLATSNGPLSNYPMSNGVVVSPSPRIGSIYQNQAIVSSGSLPIPPVQRHPNRRKDTFNNATDEDESSGSGDESEGSVSGDSFISPSSTPPEEMGSRQQLTASTSSNLSPSPPATTQPPGQQPAPPTITKKLPRPPKPVIMRPAYKRYLIATPPPVLVVHLKRFQQIAKTHLISFSHGFKKLDDYVTFPEYLDLTPFLAPRKEDYGLGKRRKDRGDGEKAGKRGKGEERCMYRLYAVVVHIGNMLGGHYVAYTALPSQSPGADSQRPTESITKENGATSKSAQSKPGHERERQWAYISDTTVRLTTLEEVLHAKAYICMYERV</sequence>
<evidence type="ECO:0000313" key="10">
    <source>
        <dbReference type="EMBL" id="KIK01516.1"/>
    </source>
</evidence>
<evidence type="ECO:0000256" key="5">
    <source>
        <dbReference type="ARBA" id="ARBA00022786"/>
    </source>
</evidence>
<dbReference type="CDD" id="cd02257">
    <property type="entry name" value="Peptidase_C19"/>
    <property type="match status" value="1"/>
</dbReference>
<feature type="compositionally biased region" description="Basic and acidic residues" evidence="8">
    <location>
        <begin position="361"/>
        <end position="396"/>
    </location>
</feature>
<feature type="compositionally biased region" description="Basic and acidic residues" evidence="8">
    <location>
        <begin position="304"/>
        <end position="324"/>
    </location>
</feature>
<dbReference type="EMBL" id="KN838605">
    <property type="protein sequence ID" value="KIK01516.1"/>
    <property type="molecule type" value="Genomic_DNA"/>
</dbReference>
<dbReference type="Proteomes" id="UP000054477">
    <property type="component" value="Unassembled WGS sequence"/>
</dbReference>
<feature type="region of interest" description="Disordered" evidence="8">
    <location>
        <begin position="622"/>
        <end position="655"/>
    </location>
</feature>
<feature type="compositionally biased region" description="Pro residues" evidence="8">
    <location>
        <begin position="193"/>
        <end position="202"/>
    </location>
</feature>
<feature type="region of interest" description="Disordered" evidence="8">
    <location>
        <begin position="1070"/>
        <end position="1105"/>
    </location>
</feature>
<evidence type="ECO:0000256" key="2">
    <source>
        <dbReference type="ARBA" id="ARBA00009085"/>
    </source>
</evidence>
<feature type="compositionally biased region" description="Low complexity" evidence="8">
    <location>
        <begin position="464"/>
        <end position="486"/>
    </location>
</feature>
<feature type="compositionally biased region" description="Pro residues" evidence="8">
    <location>
        <begin position="923"/>
        <end position="939"/>
    </location>
</feature>
<gene>
    <name evidence="10" type="ORF">K443DRAFT_678283</name>
</gene>
<dbReference type="Pfam" id="PF00443">
    <property type="entry name" value="UCH"/>
    <property type="match status" value="1"/>
</dbReference>
<dbReference type="STRING" id="1095629.A0A0C9X969"/>
<evidence type="ECO:0000256" key="7">
    <source>
        <dbReference type="ARBA" id="ARBA00022807"/>
    </source>
</evidence>
<evidence type="ECO:0000256" key="8">
    <source>
        <dbReference type="SAM" id="MobiDB-lite"/>
    </source>
</evidence>
<feature type="compositionally biased region" description="Low complexity" evidence="8">
    <location>
        <begin position="800"/>
        <end position="819"/>
    </location>
</feature>
<dbReference type="PANTHER" id="PTHR24006:SF888">
    <property type="entry name" value="UBIQUITIN CARBOXYL-TERMINAL HYDROLASE 30"/>
    <property type="match status" value="1"/>
</dbReference>
<dbReference type="GO" id="GO:0016579">
    <property type="term" value="P:protein deubiquitination"/>
    <property type="evidence" value="ECO:0007669"/>
    <property type="project" value="InterPro"/>
</dbReference>
<feature type="compositionally biased region" description="Acidic residues" evidence="8">
    <location>
        <begin position="875"/>
        <end position="888"/>
    </location>
</feature>
<evidence type="ECO:0000256" key="3">
    <source>
        <dbReference type="ARBA" id="ARBA00012759"/>
    </source>
</evidence>
<dbReference type="Gene3D" id="3.90.70.10">
    <property type="entry name" value="Cysteine proteinases"/>
    <property type="match status" value="2"/>
</dbReference>
<feature type="compositionally biased region" description="Basic residues" evidence="8">
    <location>
        <begin position="171"/>
        <end position="183"/>
    </location>
</feature>
<dbReference type="PROSITE" id="PS00973">
    <property type="entry name" value="USP_2"/>
    <property type="match status" value="1"/>
</dbReference>
<dbReference type="InterPro" id="IPR038765">
    <property type="entry name" value="Papain-like_cys_pep_sf"/>
</dbReference>
<feature type="region of interest" description="Disordered" evidence="8">
    <location>
        <begin position="853"/>
        <end position="950"/>
    </location>
</feature>
<dbReference type="HOGENOM" id="CLU_003952_0_0_1"/>
<keyword evidence="11" id="KW-1185">Reference proteome</keyword>
<feature type="compositionally biased region" description="Low complexity" evidence="8">
    <location>
        <begin position="732"/>
        <end position="753"/>
    </location>
</feature>
<dbReference type="PROSITE" id="PS00972">
    <property type="entry name" value="USP_1"/>
    <property type="match status" value="1"/>
</dbReference>
<proteinExistence type="inferred from homology"/>
<dbReference type="InterPro" id="IPR018200">
    <property type="entry name" value="USP_CS"/>
</dbReference>
<reference evidence="10 11" key="1">
    <citation type="submission" date="2014-04" db="EMBL/GenBank/DDBJ databases">
        <authorList>
            <consortium name="DOE Joint Genome Institute"/>
            <person name="Kuo A."/>
            <person name="Kohler A."/>
            <person name="Nagy L.G."/>
            <person name="Floudas D."/>
            <person name="Copeland A."/>
            <person name="Barry K.W."/>
            <person name="Cichocki N."/>
            <person name="Veneault-Fourrey C."/>
            <person name="LaButti K."/>
            <person name="Lindquist E.A."/>
            <person name="Lipzen A."/>
            <person name="Lundell T."/>
            <person name="Morin E."/>
            <person name="Murat C."/>
            <person name="Sun H."/>
            <person name="Tunlid A."/>
            <person name="Henrissat B."/>
            <person name="Grigoriev I.V."/>
            <person name="Hibbett D.S."/>
            <person name="Martin F."/>
            <person name="Nordberg H.P."/>
            <person name="Cantor M.N."/>
            <person name="Hua S.X."/>
        </authorList>
    </citation>
    <scope>NUCLEOTIDE SEQUENCE [LARGE SCALE GENOMIC DNA]</scope>
    <source>
        <strain evidence="10 11">LaAM-08-1</strain>
    </source>
</reference>